<dbReference type="GO" id="GO:0005741">
    <property type="term" value="C:mitochondrial outer membrane"/>
    <property type="evidence" value="ECO:0007669"/>
    <property type="project" value="UniProtKB-SubCell"/>
</dbReference>
<accession>A0A9E9JWL6</accession>
<keyword evidence="6" id="KW-0808">Transferase</keyword>
<dbReference type="OrthoDB" id="7172705at2759"/>
<evidence type="ECO:0000256" key="17">
    <source>
        <dbReference type="SAM" id="Phobius"/>
    </source>
</evidence>
<name>A0A9E9JWL6_MYTSE</name>
<proteinExistence type="evidence at transcript level"/>
<evidence type="ECO:0000256" key="6">
    <source>
        <dbReference type="ARBA" id="ARBA00022679"/>
    </source>
</evidence>
<keyword evidence="13 17" id="KW-0472">Membrane</keyword>
<keyword evidence="8" id="KW-1000">Mitochondrion outer membrane</keyword>
<evidence type="ECO:0000256" key="14">
    <source>
        <dbReference type="ARBA" id="ARBA00038540"/>
    </source>
</evidence>
<sequence length="129" mass="14770">MKNKSSNDKSYSPLMQTYFLYSALLALKLLAFVPLASVMCQPENVLRANMNDLKNLTLFWLVSALYMTTSPSLEVAKNLLRIYVISRFISATSYFFDVPKCTREFAYLVSFAITGYMSSSVVYYYRDAL</sequence>
<dbReference type="AlphaFoldDB" id="A0A9E9JWL6"/>
<dbReference type="PANTHER" id="PTHR10689:SF6">
    <property type="entry name" value="MICROSOMAL GLUTATHIONE S-TRANSFERASE 1"/>
    <property type="match status" value="1"/>
</dbReference>
<dbReference type="PANTHER" id="PTHR10689">
    <property type="entry name" value="MICROSOMAL GLUTATHIONE S-TRANSFERASE 1"/>
    <property type="match status" value="1"/>
</dbReference>
<keyword evidence="11" id="KW-0007">Acetylation</keyword>
<dbReference type="InterPro" id="IPR040162">
    <property type="entry name" value="MGST1-like"/>
</dbReference>
<comment type="subunit">
    <text evidence="14">Homotrimer; The trimer binds only one molecule of glutathione.</text>
</comment>
<gene>
    <name evidence="19" type="primary">GSTm3</name>
    <name evidence="18" type="ORF">PYW07_003399</name>
</gene>
<comment type="subcellular location">
    <subcellularLocation>
        <location evidence="3">Endoplasmic reticulum membrane</location>
        <topology evidence="3">Multi-pass membrane protein</topology>
    </subcellularLocation>
    <subcellularLocation>
        <location evidence="2">Mitochondrion outer membrane</location>
    </subcellularLocation>
</comment>
<evidence type="ECO:0000256" key="10">
    <source>
        <dbReference type="ARBA" id="ARBA00022989"/>
    </source>
</evidence>
<evidence type="ECO:0000256" key="2">
    <source>
        <dbReference type="ARBA" id="ARBA00004294"/>
    </source>
</evidence>
<evidence type="ECO:0000256" key="12">
    <source>
        <dbReference type="ARBA" id="ARBA00023128"/>
    </source>
</evidence>
<dbReference type="InterPro" id="IPR023352">
    <property type="entry name" value="MAPEG-like_dom_sf"/>
</dbReference>
<dbReference type="Pfam" id="PF01124">
    <property type="entry name" value="MAPEG"/>
    <property type="match status" value="1"/>
</dbReference>
<reference evidence="19" key="1">
    <citation type="submission" date="2022-02" db="EMBL/GenBank/DDBJ databases">
        <authorList>
            <person name="Rao X."/>
        </authorList>
    </citation>
    <scope>NUCLEOTIDE SEQUENCE</scope>
</reference>
<dbReference type="EC" id="2.5.1.18" evidence="5"/>
<keyword evidence="10 17" id="KW-1133">Transmembrane helix</keyword>
<protein>
    <recommendedName>
        <fullName evidence="15">Microsomal glutathione S-transferase 1</fullName>
        <ecNumber evidence="5">2.5.1.18</ecNumber>
    </recommendedName>
</protein>
<evidence type="ECO:0000256" key="11">
    <source>
        <dbReference type="ARBA" id="ARBA00022990"/>
    </source>
</evidence>
<evidence type="ECO:0000313" key="20">
    <source>
        <dbReference type="Proteomes" id="UP001231518"/>
    </source>
</evidence>
<evidence type="ECO:0000256" key="15">
    <source>
        <dbReference type="ARBA" id="ARBA00039397"/>
    </source>
</evidence>
<reference evidence="18" key="2">
    <citation type="submission" date="2023-03" db="EMBL/GenBank/DDBJ databases">
        <title>Chromosome-level genomes of two armyworms, Mythimna separata and Mythimna loreyi, provide insights into the biosynthesis and reception of sex pheromones.</title>
        <authorList>
            <person name="Zhao H."/>
        </authorList>
    </citation>
    <scope>NUCLEOTIDE SEQUENCE</scope>
    <source>
        <strain evidence="18">BeijingLab</strain>
        <tissue evidence="18">Pupa</tissue>
    </source>
</reference>
<organism evidence="19">
    <name type="scientific">Mythimna separata</name>
    <name type="common">Oriental armyworm</name>
    <name type="synonym">Pseudaletia separata</name>
    <dbReference type="NCBI Taxonomy" id="271217"/>
    <lineage>
        <taxon>Eukaryota</taxon>
        <taxon>Metazoa</taxon>
        <taxon>Ecdysozoa</taxon>
        <taxon>Arthropoda</taxon>
        <taxon>Hexapoda</taxon>
        <taxon>Insecta</taxon>
        <taxon>Pterygota</taxon>
        <taxon>Neoptera</taxon>
        <taxon>Endopterygota</taxon>
        <taxon>Lepidoptera</taxon>
        <taxon>Glossata</taxon>
        <taxon>Ditrysia</taxon>
        <taxon>Noctuoidea</taxon>
        <taxon>Noctuidae</taxon>
        <taxon>Noctuinae</taxon>
        <taxon>Hadenini</taxon>
        <taxon>Mythimna</taxon>
    </lineage>
</organism>
<evidence type="ECO:0000313" key="18">
    <source>
        <dbReference type="EMBL" id="KAJ8716772.1"/>
    </source>
</evidence>
<keyword evidence="12" id="KW-0496">Mitochondrion</keyword>
<dbReference type="EMBL" id="JARGEI010000017">
    <property type="protein sequence ID" value="KAJ8716772.1"/>
    <property type="molecule type" value="Genomic_DNA"/>
</dbReference>
<evidence type="ECO:0000256" key="8">
    <source>
        <dbReference type="ARBA" id="ARBA00022787"/>
    </source>
</evidence>
<evidence type="ECO:0000256" key="4">
    <source>
        <dbReference type="ARBA" id="ARBA00010459"/>
    </source>
</evidence>
<evidence type="ECO:0000256" key="13">
    <source>
        <dbReference type="ARBA" id="ARBA00023136"/>
    </source>
</evidence>
<feature type="transmembrane region" description="Helical" evidence="17">
    <location>
        <begin position="105"/>
        <end position="125"/>
    </location>
</feature>
<comment type="similarity">
    <text evidence="4">Belongs to the MAPEG family.</text>
</comment>
<feature type="transmembrane region" description="Helical" evidence="17">
    <location>
        <begin position="20"/>
        <end position="40"/>
    </location>
</feature>
<keyword evidence="7 17" id="KW-0812">Transmembrane</keyword>
<dbReference type="EMBL" id="OM867786">
    <property type="protein sequence ID" value="WAS27881.1"/>
    <property type="molecule type" value="mRNA"/>
</dbReference>
<dbReference type="GO" id="GO:0005789">
    <property type="term" value="C:endoplasmic reticulum membrane"/>
    <property type="evidence" value="ECO:0007669"/>
    <property type="project" value="UniProtKB-SubCell"/>
</dbReference>
<comment type="function">
    <text evidence="1">Conjugation of reduced glutathione to a wide number of exogenous and endogenous hydrophobic electrophiles.</text>
</comment>
<dbReference type="Proteomes" id="UP001231518">
    <property type="component" value="Chromosome 14"/>
</dbReference>
<dbReference type="SUPFAM" id="SSF161084">
    <property type="entry name" value="MAPEG domain-like"/>
    <property type="match status" value="1"/>
</dbReference>
<evidence type="ECO:0000256" key="1">
    <source>
        <dbReference type="ARBA" id="ARBA00003701"/>
    </source>
</evidence>
<dbReference type="Gene3D" id="1.20.120.550">
    <property type="entry name" value="Membrane associated eicosanoid/glutathione metabolism-like domain"/>
    <property type="match status" value="1"/>
</dbReference>
<dbReference type="InterPro" id="IPR001129">
    <property type="entry name" value="Membr-assoc_MAPEG"/>
</dbReference>
<evidence type="ECO:0000256" key="16">
    <source>
        <dbReference type="ARBA" id="ARBA00049385"/>
    </source>
</evidence>
<evidence type="ECO:0000256" key="9">
    <source>
        <dbReference type="ARBA" id="ARBA00022824"/>
    </source>
</evidence>
<keyword evidence="20" id="KW-1185">Reference proteome</keyword>
<keyword evidence="9" id="KW-0256">Endoplasmic reticulum</keyword>
<evidence type="ECO:0000256" key="3">
    <source>
        <dbReference type="ARBA" id="ARBA00004477"/>
    </source>
</evidence>
<dbReference type="GO" id="GO:0004364">
    <property type="term" value="F:glutathione transferase activity"/>
    <property type="evidence" value="ECO:0007669"/>
    <property type="project" value="UniProtKB-EC"/>
</dbReference>
<evidence type="ECO:0000256" key="5">
    <source>
        <dbReference type="ARBA" id="ARBA00012452"/>
    </source>
</evidence>
<evidence type="ECO:0000256" key="7">
    <source>
        <dbReference type="ARBA" id="ARBA00022692"/>
    </source>
</evidence>
<comment type="catalytic activity">
    <reaction evidence="16">
        <text>RX + glutathione = an S-substituted glutathione + a halide anion + H(+)</text>
        <dbReference type="Rhea" id="RHEA:16437"/>
        <dbReference type="ChEBI" id="CHEBI:15378"/>
        <dbReference type="ChEBI" id="CHEBI:16042"/>
        <dbReference type="ChEBI" id="CHEBI:17792"/>
        <dbReference type="ChEBI" id="CHEBI:57925"/>
        <dbReference type="ChEBI" id="CHEBI:90779"/>
        <dbReference type="EC" id="2.5.1.18"/>
    </reaction>
    <physiologicalReaction direction="left-to-right" evidence="16">
        <dbReference type="Rhea" id="RHEA:16438"/>
    </physiologicalReaction>
</comment>
<evidence type="ECO:0000313" key="19">
    <source>
        <dbReference type="EMBL" id="WAS27881.1"/>
    </source>
</evidence>